<dbReference type="Proteomes" id="UP001221142">
    <property type="component" value="Unassembled WGS sequence"/>
</dbReference>
<gene>
    <name evidence="2" type="ORF">FB45DRAFT_1049860</name>
</gene>
<dbReference type="Gene3D" id="3.40.50.1000">
    <property type="entry name" value="HAD superfamily/HAD-like"/>
    <property type="match status" value="1"/>
</dbReference>
<reference evidence="2" key="1">
    <citation type="submission" date="2023-03" db="EMBL/GenBank/DDBJ databases">
        <title>Massive genome expansion in bonnet fungi (Mycena s.s.) driven by repeated elements and novel gene families across ecological guilds.</title>
        <authorList>
            <consortium name="Lawrence Berkeley National Laboratory"/>
            <person name="Harder C.B."/>
            <person name="Miyauchi S."/>
            <person name="Viragh M."/>
            <person name="Kuo A."/>
            <person name="Thoen E."/>
            <person name="Andreopoulos B."/>
            <person name="Lu D."/>
            <person name="Skrede I."/>
            <person name="Drula E."/>
            <person name="Henrissat B."/>
            <person name="Morin E."/>
            <person name="Kohler A."/>
            <person name="Barry K."/>
            <person name="LaButti K."/>
            <person name="Morin E."/>
            <person name="Salamov A."/>
            <person name="Lipzen A."/>
            <person name="Mereny Z."/>
            <person name="Hegedus B."/>
            <person name="Baldrian P."/>
            <person name="Stursova M."/>
            <person name="Weitz H."/>
            <person name="Taylor A."/>
            <person name="Grigoriev I.V."/>
            <person name="Nagy L.G."/>
            <person name="Martin F."/>
            <person name="Kauserud H."/>
        </authorList>
    </citation>
    <scope>NUCLEOTIDE SEQUENCE</scope>
    <source>
        <strain evidence="2">9284</strain>
    </source>
</reference>
<dbReference type="EMBL" id="JARKIF010000001">
    <property type="protein sequence ID" value="KAJ7649633.1"/>
    <property type="molecule type" value="Genomic_DNA"/>
</dbReference>
<sequence length="583" mass="65004">MDRSDTVYLWAVLTPSPRATVAYLDSELALSAAAEIECGRYLALIVARSELTSGNGLRGYLVQPRSSEDLETFYPIHPSTAESNTPLIPPPSFSSFGECVVDTTRALMFTASYTNEPDARNVIPVDNLGSFPTQRRQDYDSELRRDYQRKSAEARRGQIEAGYISSDAPSQDGYGVWTTFSGRSRAARRAPGALQAPRGIHVAVSFDLSTVHELHPARRFTEEELMIQRLRGRFSRYGTERAIIWVRDQSEHPCSEPVLDDPIDDLRHPELIEMSASLEHPEDLPENPNAEEDDWSDLAGHFGIPLPRMGREMQLPPPPYADPGAFEAIYFDVYVFIDHENGIWDALQSLLGRSHKNLTRLQALSLYFDIEREIKDETSHKSDLPLLHRTYQRFSVRLGLTCTSSESAAFAASIANWSLVPGAVECLQRIHPYHHLYCLADIKKESILSCAAFNLIHPYFDTVFLPPPESPTYRPLFGTYPVPPIDDFKNLPPTASCLVSTSVFQDIEPARCFSMPSLWVRRPGSLAASAPDDLIYTASEVCDSFASMLPLFVGGVSEDVDTTDEVLNDGMESLTLTTTEVSA</sequence>
<dbReference type="Gene3D" id="1.10.150.750">
    <property type="match status" value="1"/>
</dbReference>
<keyword evidence="3" id="KW-1185">Reference proteome</keyword>
<evidence type="ECO:0000313" key="2">
    <source>
        <dbReference type="EMBL" id="KAJ7649633.1"/>
    </source>
</evidence>
<proteinExistence type="predicted"/>
<feature type="compositionally biased region" description="Basic and acidic residues" evidence="1">
    <location>
        <begin position="135"/>
        <end position="144"/>
    </location>
</feature>
<feature type="region of interest" description="Disordered" evidence="1">
    <location>
        <begin position="124"/>
        <end position="144"/>
    </location>
</feature>
<dbReference type="SUPFAM" id="SSF56784">
    <property type="entry name" value="HAD-like"/>
    <property type="match status" value="1"/>
</dbReference>
<dbReference type="InterPro" id="IPR023214">
    <property type="entry name" value="HAD_sf"/>
</dbReference>
<evidence type="ECO:0000313" key="3">
    <source>
        <dbReference type="Proteomes" id="UP001221142"/>
    </source>
</evidence>
<comment type="caution">
    <text evidence="2">The sequence shown here is derived from an EMBL/GenBank/DDBJ whole genome shotgun (WGS) entry which is preliminary data.</text>
</comment>
<organism evidence="2 3">
    <name type="scientific">Roridomyces roridus</name>
    <dbReference type="NCBI Taxonomy" id="1738132"/>
    <lineage>
        <taxon>Eukaryota</taxon>
        <taxon>Fungi</taxon>
        <taxon>Dikarya</taxon>
        <taxon>Basidiomycota</taxon>
        <taxon>Agaricomycotina</taxon>
        <taxon>Agaricomycetes</taxon>
        <taxon>Agaricomycetidae</taxon>
        <taxon>Agaricales</taxon>
        <taxon>Marasmiineae</taxon>
        <taxon>Mycenaceae</taxon>
        <taxon>Roridomyces</taxon>
    </lineage>
</organism>
<protein>
    <submittedName>
        <fullName evidence="2">Uncharacterized protein</fullName>
    </submittedName>
</protein>
<dbReference type="InterPro" id="IPR036412">
    <property type="entry name" value="HAD-like_sf"/>
</dbReference>
<evidence type="ECO:0000256" key="1">
    <source>
        <dbReference type="SAM" id="MobiDB-lite"/>
    </source>
</evidence>
<name>A0AAD7FY65_9AGAR</name>
<accession>A0AAD7FY65</accession>
<dbReference type="AlphaFoldDB" id="A0AAD7FY65"/>